<name>A0A1I4TRC4_9BACT</name>
<evidence type="ECO:0000313" key="6">
    <source>
        <dbReference type="Proteomes" id="UP000199611"/>
    </source>
</evidence>
<dbReference type="PANTHER" id="PTHR23131">
    <property type="entry name" value="ENDORIBONUCLEASE LACTB2"/>
    <property type="match status" value="1"/>
</dbReference>
<organism evidence="5 6">
    <name type="scientific">Thermodesulforhabdus norvegica</name>
    <dbReference type="NCBI Taxonomy" id="39841"/>
    <lineage>
        <taxon>Bacteria</taxon>
        <taxon>Pseudomonadati</taxon>
        <taxon>Thermodesulfobacteriota</taxon>
        <taxon>Syntrophobacteria</taxon>
        <taxon>Syntrophobacterales</taxon>
        <taxon>Thermodesulforhabdaceae</taxon>
        <taxon>Thermodesulforhabdus</taxon>
    </lineage>
</organism>
<protein>
    <submittedName>
        <fullName evidence="5">Glyoxylase, beta-lactamase superfamily II</fullName>
    </submittedName>
</protein>
<keyword evidence="1" id="KW-0677">Repeat</keyword>
<accession>A0A1I4TRC4</accession>
<dbReference type="Pfam" id="PF07719">
    <property type="entry name" value="TPR_2"/>
    <property type="match status" value="1"/>
</dbReference>
<proteinExistence type="predicted"/>
<dbReference type="InterPro" id="IPR050662">
    <property type="entry name" value="Sec-metab_biosynth-thioest"/>
</dbReference>
<dbReference type="RefSeq" id="WP_093394658.1">
    <property type="nucleotide sequence ID" value="NZ_FOUU01000004.1"/>
</dbReference>
<dbReference type="PROSITE" id="PS50005">
    <property type="entry name" value="TPR"/>
    <property type="match status" value="1"/>
</dbReference>
<dbReference type="InterPro" id="IPR036866">
    <property type="entry name" value="RibonucZ/Hydroxyglut_hydro"/>
</dbReference>
<dbReference type="EMBL" id="FOUU01000004">
    <property type="protein sequence ID" value="SFM79268.1"/>
    <property type="molecule type" value="Genomic_DNA"/>
</dbReference>
<dbReference type="SUPFAM" id="SSF48452">
    <property type="entry name" value="TPR-like"/>
    <property type="match status" value="1"/>
</dbReference>
<gene>
    <name evidence="5" type="ORF">SAMN05660836_01474</name>
</gene>
<sequence length="394" mass="43694">MMEEQVAEVQAWSRISDAFSIDHPFFKNLYYWEGFDISSNVYLLKTGSGIALIDPGNDYTAFHYLFSRTGLVTAPTDIRYVILTHGHSEHALGLFELLRSYPSLRLPENSLTVYLHDHAPGALKELAGQLGCRLVFLQDGQEIPLGEFTLRAIYTPGHTMDSLCYFHEDTRSLFSGDTVLPFAVASPDPVGGGRGDYHLLAMRILRGLGVEHLFPGHGEPVKNEAAKVLDGNYAGLIKKAIGLQCPWIEGAQMLLRKGYLDETIFCCEKVLEEDPGNRAALYLKACCLNDLGRFEEALSVFKEIEKSGASDNPLYFVGYGCALMGRGQYEESLAYFDKALSLAPGLENALIYKGLALYLSGRVDEAMDIEAFARAFTGHLKEELLKTYGSKDEK</sequence>
<feature type="repeat" description="TPR" evidence="3">
    <location>
        <begin position="313"/>
        <end position="346"/>
    </location>
</feature>
<dbReference type="PANTHER" id="PTHR23131:SF0">
    <property type="entry name" value="ENDORIBONUCLEASE LACTB2"/>
    <property type="match status" value="1"/>
</dbReference>
<dbReference type="SMART" id="SM00849">
    <property type="entry name" value="Lactamase_B"/>
    <property type="match status" value="1"/>
</dbReference>
<dbReference type="SUPFAM" id="SSF56281">
    <property type="entry name" value="Metallo-hydrolase/oxidoreductase"/>
    <property type="match status" value="1"/>
</dbReference>
<dbReference type="InterPro" id="IPR019734">
    <property type="entry name" value="TPR_rpt"/>
</dbReference>
<evidence type="ECO:0000313" key="5">
    <source>
        <dbReference type="EMBL" id="SFM79268.1"/>
    </source>
</evidence>
<dbReference type="InterPro" id="IPR001279">
    <property type="entry name" value="Metallo-B-lactamas"/>
</dbReference>
<dbReference type="Gene3D" id="1.25.40.10">
    <property type="entry name" value="Tetratricopeptide repeat domain"/>
    <property type="match status" value="2"/>
</dbReference>
<evidence type="ECO:0000256" key="2">
    <source>
        <dbReference type="ARBA" id="ARBA00022803"/>
    </source>
</evidence>
<keyword evidence="6" id="KW-1185">Reference proteome</keyword>
<dbReference type="Pfam" id="PF14559">
    <property type="entry name" value="TPR_19"/>
    <property type="match status" value="1"/>
</dbReference>
<feature type="domain" description="Metallo-beta-lactamase" evidence="4">
    <location>
        <begin position="38"/>
        <end position="217"/>
    </location>
</feature>
<dbReference type="Proteomes" id="UP000199611">
    <property type="component" value="Unassembled WGS sequence"/>
</dbReference>
<dbReference type="InterPro" id="IPR011990">
    <property type="entry name" value="TPR-like_helical_dom_sf"/>
</dbReference>
<dbReference type="InterPro" id="IPR013105">
    <property type="entry name" value="TPR_2"/>
</dbReference>
<dbReference type="Pfam" id="PF00753">
    <property type="entry name" value="Lactamase_B"/>
    <property type="match status" value="1"/>
</dbReference>
<dbReference type="Gene3D" id="3.60.15.10">
    <property type="entry name" value="Ribonuclease Z/Hydroxyacylglutathione hydrolase-like"/>
    <property type="match status" value="1"/>
</dbReference>
<evidence type="ECO:0000256" key="1">
    <source>
        <dbReference type="ARBA" id="ARBA00022737"/>
    </source>
</evidence>
<dbReference type="AlphaFoldDB" id="A0A1I4TRC4"/>
<keyword evidence="2 3" id="KW-0802">TPR repeat</keyword>
<evidence type="ECO:0000259" key="4">
    <source>
        <dbReference type="SMART" id="SM00849"/>
    </source>
</evidence>
<evidence type="ECO:0000256" key="3">
    <source>
        <dbReference type="PROSITE-ProRule" id="PRU00339"/>
    </source>
</evidence>
<reference evidence="5 6" key="1">
    <citation type="submission" date="2016-10" db="EMBL/GenBank/DDBJ databases">
        <authorList>
            <person name="de Groot N.N."/>
        </authorList>
    </citation>
    <scope>NUCLEOTIDE SEQUENCE [LARGE SCALE GENOMIC DNA]</scope>
    <source>
        <strain evidence="5 6">DSM 9990</strain>
    </source>
</reference>
<dbReference type="STRING" id="39841.SAMN05660836_01474"/>
<dbReference type="OrthoDB" id="9802991at2"/>
<dbReference type="SMART" id="SM00028">
    <property type="entry name" value="TPR"/>
    <property type="match status" value="2"/>
</dbReference>